<keyword evidence="3 5" id="KW-0378">Hydrolase</keyword>
<evidence type="ECO:0000313" key="10">
    <source>
        <dbReference type="EMBL" id="GAA2906173.1"/>
    </source>
</evidence>
<dbReference type="InterPro" id="IPR000209">
    <property type="entry name" value="Peptidase_S8/S53_dom"/>
</dbReference>
<dbReference type="InterPro" id="IPR036852">
    <property type="entry name" value="Peptidase_S8/S53_dom_sf"/>
</dbReference>
<evidence type="ECO:0000256" key="2">
    <source>
        <dbReference type="ARBA" id="ARBA00022670"/>
    </source>
</evidence>
<comment type="similarity">
    <text evidence="1 5">Belongs to the peptidase S8 family.</text>
</comment>
<accession>A0ABN1UI57</accession>
<evidence type="ECO:0000313" key="11">
    <source>
        <dbReference type="Proteomes" id="UP001501423"/>
    </source>
</evidence>
<feature type="active site" description="Charge relay system" evidence="5">
    <location>
        <position position="128"/>
    </location>
</feature>
<evidence type="ECO:0000256" key="8">
    <source>
        <dbReference type="SAM" id="SignalP"/>
    </source>
</evidence>
<dbReference type="InterPro" id="IPR023827">
    <property type="entry name" value="Peptidase_S8_Asp-AS"/>
</dbReference>
<feature type="signal peptide" evidence="8">
    <location>
        <begin position="1"/>
        <end position="29"/>
    </location>
</feature>
<proteinExistence type="inferred from homology"/>
<dbReference type="Proteomes" id="UP001501423">
    <property type="component" value="Unassembled WGS sequence"/>
</dbReference>
<dbReference type="PANTHER" id="PTHR43806">
    <property type="entry name" value="PEPTIDASE S8"/>
    <property type="match status" value="1"/>
</dbReference>
<dbReference type="SUPFAM" id="SSF52743">
    <property type="entry name" value="Subtilisin-like"/>
    <property type="match status" value="1"/>
</dbReference>
<evidence type="ECO:0000256" key="3">
    <source>
        <dbReference type="ARBA" id="ARBA00022801"/>
    </source>
</evidence>
<feature type="active site" description="Charge relay system" evidence="5">
    <location>
        <position position="292"/>
    </location>
</feature>
<sequence length="409" mass="40605">MKRRGPGAVRPLCGAALAAALLLPVAAPAAAGQASAVPAADGKRQELPPMPSALDPRADAVECTAASREKAEKQDWSRQRLDLARVHQHGTGAGTTVALVDTGVSTDAAGRGARVTARGAAGDDCVGHGTFLAGLIVGEGWGRTRLPGVAPGAELLALRGTDERGSADAALVAGAVRDATAAGADVIAVGVALPERDKELTAAVAEAVDAGAVVVAAATPDPPHAGATRETPARTYWPAGEPGVLSVADMLPSGARPGDALPTDGVDLVAPGAGVVSGGPRGDGHYLGAGASVAAAYTAGTAALIRAARPDDTPEEIVHRLTATAYPADIPQLDAYAALTTVLGDAPVRAQAAAGPVTVRDTASADRAANRAAVFVLLGTAGVLAVLWAVVAVPRARARGWRPADTGRD</sequence>
<evidence type="ECO:0000256" key="5">
    <source>
        <dbReference type="PROSITE-ProRule" id="PRU01240"/>
    </source>
</evidence>
<evidence type="ECO:0000259" key="9">
    <source>
        <dbReference type="Pfam" id="PF00082"/>
    </source>
</evidence>
<dbReference type="InterPro" id="IPR050131">
    <property type="entry name" value="Peptidase_S8_subtilisin-like"/>
</dbReference>
<keyword evidence="4 5" id="KW-0720">Serine protease</keyword>
<evidence type="ECO:0000256" key="4">
    <source>
        <dbReference type="ARBA" id="ARBA00022825"/>
    </source>
</evidence>
<keyword evidence="7" id="KW-0472">Membrane</keyword>
<feature type="domain" description="Peptidase S8/S53" evidence="9">
    <location>
        <begin position="92"/>
        <end position="331"/>
    </location>
</feature>
<dbReference type="PROSITE" id="PS00136">
    <property type="entry name" value="SUBTILASE_ASP"/>
    <property type="match status" value="1"/>
</dbReference>
<dbReference type="EMBL" id="BAAAVA010000001">
    <property type="protein sequence ID" value="GAA2906173.1"/>
    <property type="molecule type" value="Genomic_DNA"/>
</dbReference>
<keyword evidence="7" id="KW-0812">Transmembrane</keyword>
<reference evidence="10 11" key="1">
    <citation type="journal article" date="2019" name="Int. J. Syst. Evol. Microbiol.">
        <title>The Global Catalogue of Microorganisms (GCM) 10K type strain sequencing project: providing services to taxonomists for standard genome sequencing and annotation.</title>
        <authorList>
            <consortium name="The Broad Institute Genomics Platform"/>
            <consortium name="The Broad Institute Genome Sequencing Center for Infectious Disease"/>
            <person name="Wu L."/>
            <person name="Ma J."/>
        </authorList>
    </citation>
    <scope>NUCLEOTIDE SEQUENCE [LARGE SCALE GENOMIC DNA]</scope>
    <source>
        <strain evidence="10 11">JCM 9650</strain>
    </source>
</reference>
<gene>
    <name evidence="10" type="ORF">GCM10010478_00740</name>
</gene>
<dbReference type="RefSeq" id="WP_346087075.1">
    <property type="nucleotide sequence ID" value="NZ_BAAAVA010000001.1"/>
</dbReference>
<dbReference type="Pfam" id="PF00082">
    <property type="entry name" value="Peptidase_S8"/>
    <property type="match status" value="1"/>
</dbReference>
<keyword evidence="2 5" id="KW-0645">Protease</keyword>
<feature type="transmembrane region" description="Helical" evidence="7">
    <location>
        <begin position="372"/>
        <end position="393"/>
    </location>
</feature>
<feature type="region of interest" description="Disordered" evidence="6">
    <location>
        <begin position="36"/>
        <end position="58"/>
    </location>
</feature>
<comment type="caution">
    <text evidence="10">The sequence shown here is derived from an EMBL/GenBank/DDBJ whole genome shotgun (WGS) entry which is preliminary data.</text>
</comment>
<keyword evidence="8" id="KW-0732">Signal</keyword>
<dbReference type="Gene3D" id="3.40.50.200">
    <property type="entry name" value="Peptidase S8/S53 domain"/>
    <property type="match status" value="1"/>
</dbReference>
<dbReference type="PROSITE" id="PS51892">
    <property type="entry name" value="SUBTILASE"/>
    <property type="match status" value="1"/>
</dbReference>
<protein>
    <recommendedName>
        <fullName evidence="9">Peptidase S8/S53 domain-containing protein</fullName>
    </recommendedName>
</protein>
<name>A0ABN1UI57_9ACTN</name>
<evidence type="ECO:0000256" key="6">
    <source>
        <dbReference type="SAM" id="MobiDB-lite"/>
    </source>
</evidence>
<dbReference type="PRINTS" id="PR00723">
    <property type="entry name" value="SUBTILISIN"/>
</dbReference>
<dbReference type="PANTHER" id="PTHR43806:SF11">
    <property type="entry name" value="CEREVISIN-RELATED"/>
    <property type="match status" value="1"/>
</dbReference>
<dbReference type="InterPro" id="IPR015500">
    <property type="entry name" value="Peptidase_S8_subtilisin-rel"/>
</dbReference>
<evidence type="ECO:0000256" key="1">
    <source>
        <dbReference type="ARBA" id="ARBA00011073"/>
    </source>
</evidence>
<keyword evidence="7" id="KW-1133">Transmembrane helix</keyword>
<feature type="active site" description="Charge relay system" evidence="5">
    <location>
        <position position="101"/>
    </location>
</feature>
<evidence type="ECO:0000256" key="7">
    <source>
        <dbReference type="SAM" id="Phobius"/>
    </source>
</evidence>
<keyword evidence="11" id="KW-1185">Reference proteome</keyword>
<feature type="chain" id="PRO_5046372449" description="Peptidase S8/S53 domain-containing protein" evidence="8">
    <location>
        <begin position="30"/>
        <end position="409"/>
    </location>
</feature>
<organism evidence="10 11">
    <name type="scientific">Streptomyces erythrogriseus</name>
    <dbReference type="NCBI Taxonomy" id="284027"/>
    <lineage>
        <taxon>Bacteria</taxon>
        <taxon>Bacillati</taxon>
        <taxon>Actinomycetota</taxon>
        <taxon>Actinomycetes</taxon>
        <taxon>Kitasatosporales</taxon>
        <taxon>Streptomycetaceae</taxon>
        <taxon>Streptomyces</taxon>
        <taxon>Streptomyces griseoincarnatus group</taxon>
    </lineage>
</organism>